<comment type="domain">
    <text evidence="9">Possesses an unusual extended V-shaped dimeric structure with each monomer consisting of three distinct domains arranged along a curved 'spinal' alpha-helix. The N-terminal catalytic domain specifically recognizes the glutamate moiety of the substrate. The second domain is the NADPH-binding domain, and the third C-terminal domain is responsible for dimerization.</text>
</comment>
<comment type="similarity">
    <text evidence="2 9 14">Belongs to the glutamyl-tRNA reductase family.</text>
</comment>
<dbReference type="SUPFAM" id="SSF51735">
    <property type="entry name" value="NAD(P)-binding Rossmann-fold domains"/>
    <property type="match status" value="1"/>
</dbReference>
<feature type="domain" description="Tetrapyrrole biosynthesis glutamyl-tRNA reductase dimerisation" evidence="15">
    <location>
        <begin position="316"/>
        <end position="411"/>
    </location>
</feature>
<evidence type="ECO:0000256" key="10">
    <source>
        <dbReference type="PIRSR" id="PIRSR000445-1"/>
    </source>
</evidence>
<comment type="function">
    <text evidence="9">Catalyzes the NADPH-dependent reduction of glutamyl-tRNA(Glu) to glutamate 1-semialdehyde (GSA).</text>
</comment>
<feature type="domain" description="Quinate/shikimate 5-dehydrogenase/glutamyl-tRNA reductase" evidence="16">
    <location>
        <begin position="167"/>
        <end position="301"/>
    </location>
</feature>
<dbReference type="InterPro" id="IPR015896">
    <property type="entry name" value="4pyrrol_synth_GluRdtase_dimer"/>
</dbReference>
<evidence type="ECO:0000313" key="18">
    <source>
        <dbReference type="EMBL" id="QJR13608.1"/>
    </source>
</evidence>
<evidence type="ECO:0000256" key="13">
    <source>
        <dbReference type="PIRSR" id="PIRSR000445-4"/>
    </source>
</evidence>
<dbReference type="FunFam" id="3.40.50.720:FF:000031">
    <property type="entry name" value="Glutamyl-tRNA reductase"/>
    <property type="match status" value="1"/>
</dbReference>
<dbReference type="InterPro" id="IPR018214">
    <property type="entry name" value="GluRdtase_CS"/>
</dbReference>
<evidence type="ECO:0000256" key="7">
    <source>
        <dbReference type="ARBA" id="ARBA00047464"/>
    </source>
</evidence>
<dbReference type="FunCoup" id="A0A6M4H3F5">
    <property type="interactions" value="377"/>
</dbReference>
<evidence type="ECO:0000256" key="4">
    <source>
        <dbReference type="ARBA" id="ARBA00022857"/>
    </source>
</evidence>
<dbReference type="Proteomes" id="UP000503096">
    <property type="component" value="Chromosome"/>
</dbReference>
<evidence type="ECO:0000259" key="15">
    <source>
        <dbReference type="Pfam" id="PF00745"/>
    </source>
</evidence>
<comment type="pathway">
    <text evidence="1 9 14">Porphyrin-containing compound metabolism; protoporphyrin-IX biosynthesis; 5-aminolevulinate from L-glutamyl-tRNA(Glu): step 1/2.</text>
</comment>
<reference evidence="18 19" key="1">
    <citation type="submission" date="2020-04" db="EMBL/GenBank/DDBJ databases">
        <title>Usitatibacter rugosus gen. nov., sp. nov. and Usitatibacter palustris sp. nov., novel members of Usitatibacteraceae fam. nov. within the order Nitrosomonadales isolated from soil.</title>
        <authorList>
            <person name="Huber K.J."/>
            <person name="Neumann-Schaal M."/>
            <person name="Geppert A."/>
            <person name="Luckner M."/>
            <person name="Wanner G."/>
            <person name="Overmann J."/>
        </authorList>
    </citation>
    <scope>NUCLEOTIDE SEQUENCE [LARGE SCALE GENOMIC DNA]</scope>
    <source>
        <strain evidence="18 19">Swamp67</strain>
    </source>
</reference>
<dbReference type="UniPathway" id="UPA00251">
    <property type="reaction ID" value="UER00316"/>
</dbReference>
<evidence type="ECO:0000256" key="1">
    <source>
        <dbReference type="ARBA" id="ARBA00005059"/>
    </source>
</evidence>
<dbReference type="CDD" id="cd05213">
    <property type="entry name" value="NAD_bind_Glutamyl_tRNA_reduct"/>
    <property type="match status" value="1"/>
</dbReference>
<dbReference type="EMBL" id="CP053073">
    <property type="protein sequence ID" value="QJR13608.1"/>
    <property type="molecule type" value="Genomic_DNA"/>
</dbReference>
<dbReference type="PANTHER" id="PTHR43013:SF1">
    <property type="entry name" value="GLUTAMYL-TRNA REDUCTASE"/>
    <property type="match status" value="1"/>
</dbReference>
<gene>
    <name evidence="9 18" type="primary">hemA</name>
    <name evidence="18" type="ORF">DSM104440_00392</name>
</gene>
<dbReference type="InParanoid" id="A0A6M4H3F5"/>
<feature type="binding site" evidence="9 11">
    <location>
        <begin position="49"/>
        <end position="52"/>
    </location>
    <ligand>
        <name>substrate</name>
    </ligand>
</feature>
<comment type="catalytic activity">
    <reaction evidence="7 9 14">
        <text>(S)-4-amino-5-oxopentanoate + tRNA(Glu) + NADP(+) = L-glutamyl-tRNA(Glu) + NADPH + H(+)</text>
        <dbReference type="Rhea" id="RHEA:12344"/>
        <dbReference type="Rhea" id="RHEA-COMP:9663"/>
        <dbReference type="Rhea" id="RHEA-COMP:9680"/>
        <dbReference type="ChEBI" id="CHEBI:15378"/>
        <dbReference type="ChEBI" id="CHEBI:57501"/>
        <dbReference type="ChEBI" id="CHEBI:57783"/>
        <dbReference type="ChEBI" id="CHEBI:58349"/>
        <dbReference type="ChEBI" id="CHEBI:78442"/>
        <dbReference type="ChEBI" id="CHEBI:78520"/>
        <dbReference type="EC" id="1.2.1.70"/>
    </reaction>
</comment>
<evidence type="ECO:0000256" key="12">
    <source>
        <dbReference type="PIRSR" id="PIRSR000445-3"/>
    </source>
</evidence>
<dbReference type="GO" id="GO:0050661">
    <property type="term" value="F:NADP binding"/>
    <property type="evidence" value="ECO:0007669"/>
    <property type="project" value="InterPro"/>
</dbReference>
<sequence length="422" mass="45356">MPLHVLGLSHHTAPLDVRERIAFPAERLLEALAAIKAREGVEEAVLVSTCNRTEIYVDAPDVAAVRAWLVEAALAAGAAVEAMLYAHAGDEAVRHAFRVASGLDSMVLGEPQILGQVKEAVRNAENAGTLGSNLHKLFQQTFAVAKRVRTETSVGAQSISMASAALKLAQNVYGDLSQTKVLLIGVGEMVELAATYFAAQRPRALAVANRTLERGEAFAQRFDGEAMGLADVPARLHEFDIVITGTASTLPILGKGLIERALKARRNRPMFIVDFAVPRDVEAEAAELGDLFLYSIDDLGKIVQDGSVQRQAAATEAEAIVATQVEAFRQWQGSRAAVPVIVRLRGKADQYRNAELAKAKARLARGEDAHAVLEALALGLANKFIHHPTQALNRAADEDRAQLQRAIDTLFPDGDSDEGSTR</sequence>
<evidence type="ECO:0000256" key="2">
    <source>
        <dbReference type="ARBA" id="ARBA00005916"/>
    </source>
</evidence>
<evidence type="ECO:0000256" key="8">
    <source>
        <dbReference type="ARBA" id="ARBA00068659"/>
    </source>
</evidence>
<dbReference type="KEGG" id="upl:DSM104440_00392"/>
<dbReference type="GO" id="GO:0019353">
    <property type="term" value="P:protoporphyrinogen IX biosynthetic process from glutamate"/>
    <property type="evidence" value="ECO:0007669"/>
    <property type="project" value="TreeGrafter"/>
</dbReference>
<dbReference type="Pfam" id="PF01488">
    <property type="entry name" value="Shikimate_DH"/>
    <property type="match status" value="1"/>
</dbReference>
<name>A0A6M4H3F5_9PROT</name>
<dbReference type="RefSeq" id="WP_171160340.1">
    <property type="nucleotide sequence ID" value="NZ_CP053073.1"/>
</dbReference>
<comment type="subunit">
    <text evidence="9">Homodimer.</text>
</comment>
<keyword evidence="4 9" id="KW-0521">NADP</keyword>
<feature type="binding site" evidence="9 12">
    <location>
        <begin position="185"/>
        <end position="190"/>
    </location>
    <ligand>
        <name>NADP(+)</name>
        <dbReference type="ChEBI" id="CHEBI:58349"/>
    </ligand>
</feature>
<dbReference type="Gene3D" id="3.40.50.720">
    <property type="entry name" value="NAD(P)-binding Rossmann-like Domain"/>
    <property type="match status" value="1"/>
</dbReference>
<evidence type="ECO:0000256" key="14">
    <source>
        <dbReference type="RuleBase" id="RU000584"/>
    </source>
</evidence>
<dbReference type="Gene3D" id="3.30.460.30">
    <property type="entry name" value="Glutamyl-tRNA reductase, N-terminal domain"/>
    <property type="match status" value="1"/>
</dbReference>
<evidence type="ECO:0000256" key="9">
    <source>
        <dbReference type="HAMAP-Rule" id="MF_00087"/>
    </source>
</evidence>
<dbReference type="InterPro" id="IPR036291">
    <property type="entry name" value="NAD(P)-bd_dom_sf"/>
</dbReference>
<dbReference type="FunFam" id="3.30.460.30:FF:000001">
    <property type="entry name" value="Glutamyl-tRNA reductase"/>
    <property type="match status" value="1"/>
</dbReference>
<evidence type="ECO:0000313" key="19">
    <source>
        <dbReference type="Proteomes" id="UP000503096"/>
    </source>
</evidence>
<dbReference type="Pfam" id="PF05201">
    <property type="entry name" value="GlutR_N"/>
    <property type="match status" value="1"/>
</dbReference>
<keyword evidence="19" id="KW-1185">Reference proteome</keyword>
<evidence type="ECO:0000256" key="3">
    <source>
        <dbReference type="ARBA" id="ARBA00012970"/>
    </source>
</evidence>
<dbReference type="InterPro" id="IPR006151">
    <property type="entry name" value="Shikm_DH/Glu-tRNA_Rdtase"/>
</dbReference>
<dbReference type="InterPro" id="IPR000343">
    <property type="entry name" value="4pyrrol_synth_GluRdtase"/>
</dbReference>
<organism evidence="18 19">
    <name type="scientific">Usitatibacter palustris</name>
    <dbReference type="NCBI Taxonomy" id="2732487"/>
    <lineage>
        <taxon>Bacteria</taxon>
        <taxon>Pseudomonadati</taxon>
        <taxon>Pseudomonadota</taxon>
        <taxon>Betaproteobacteria</taxon>
        <taxon>Nitrosomonadales</taxon>
        <taxon>Usitatibacteraceae</taxon>
        <taxon>Usitatibacter</taxon>
    </lineage>
</organism>
<dbReference type="GO" id="GO:0008883">
    <property type="term" value="F:glutamyl-tRNA reductase activity"/>
    <property type="evidence" value="ECO:0007669"/>
    <property type="project" value="UniProtKB-UniRule"/>
</dbReference>
<proteinExistence type="inferred from homology"/>
<evidence type="ECO:0000259" key="17">
    <source>
        <dbReference type="Pfam" id="PF05201"/>
    </source>
</evidence>
<feature type="active site" description="Nucleophile" evidence="9 10">
    <location>
        <position position="50"/>
    </location>
</feature>
<dbReference type="PANTHER" id="PTHR43013">
    <property type="entry name" value="GLUTAMYL-TRNA REDUCTASE"/>
    <property type="match status" value="1"/>
</dbReference>
<dbReference type="PIRSF" id="PIRSF000445">
    <property type="entry name" value="4pyrrol_synth_GluRdtase"/>
    <property type="match status" value="1"/>
</dbReference>
<dbReference type="HAMAP" id="MF_00087">
    <property type="entry name" value="Glu_tRNA_reductase"/>
    <property type="match status" value="1"/>
</dbReference>
<dbReference type="InterPro" id="IPR036343">
    <property type="entry name" value="GluRdtase_N_sf"/>
</dbReference>
<dbReference type="NCBIfam" id="TIGR01035">
    <property type="entry name" value="hemA"/>
    <property type="match status" value="1"/>
</dbReference>
<evidence type="ECO:0000259" key="16">
    <source>
        <dbReference type="Pfam" id="PF01488"/>
    </source>
</evidence>
<evidence type="ECO:0000256" key="5">
    <source>
        <dbReference type="ARBA" id="ARBA00023002"/>
    </source>
</evidence>
<dbReference type="Pfam" id="PF00745">
    <property type="entry name" value="GlutR_dimer"/>
    <property type="match status" value="1"/>
</dbReference>
<keyword evidence="6 9" id="KW-0627">Porphyrin biosynthesis</keyword>
<dbReference type="AlphaFoldDB" id="A0A6M4H3F5"/>
<dbReference type="SUPFAM" id="SSF69075">
    <property type="entry name" value="Glutamyl tRNA-reductase dimerization domain"/>
    <property type="match status" value="1"/>
</dbReference>
<feature type="binding site" evidence="9 11">
    <location>
        <position position="116"/>
    </location>
    <ligand>
        <name>substrate</name>
    </ligand>
</feature>
<dbReference type="EC" id="1.2.1.70" evidence="3 9"/>
<feature type="binding site" evidence="9 11">
    <location>
        <position position="105"/>
    </location>
    <ligand>
        <name>substrate</name>
    </ligand>
</feature>
<dbReference type="PROSITE" id="PS00747">
    <property type="entry name" value="GLUTR"/>
    <property type="match status" value="1"/>
</dbReference>
<dbReference type="InterPro" id="IPR036453">
    <property type="entry name" value="GluRdtase_dimer_dom_sf"/>
</dbReference>
<dbReference type="SUPFAM" id="SSF69742">
    <property type="entry name" value="Glutamyl tRNA-reductase catalytic, N-terminal domain"/>
    <property type="match status" value="1"/>
</dbReference>
<evidence type="ECO:0000256" key="6">
    <source>
        <dbReference type="ARBA" id="ARBA00023244"/>
    </source>
</evidence>
<feature type="site" description="Important for activity" evidence="9 13">
    <location>
        <position position="95"/>
    </location>
</feature>
<comment type="miscellaneous">
    <text evidence="9">During catalysis, the active site Cys acts as a nucleophile attacking the alpha-carbonyl group of tRNA-bound glutamate with the formation of a thioester intermediate between enzyme and glutamate, and the concomitant release of tRNA(Glu). The thioester intermediate is finally reduced by direct hydride transfer from NADPH, to form the product GSA.</text>
</comment>
<keyword evidence="5 9" id="KW-0560">Oxidoreductase</keyword>
<feature type="domain" description="Glutamyl-tRNA reductase N-terminal" evidence="17">
    <location>
        <begin position="6"/>
        <end position="152"/>
    </location>
</feature>
<evidence type="ECO:0000256" key="11">
    <source>
        <dbReference type="PIRSR" id="PIRSR000445-2"/>
    </source>
</evidence>
<feature type="binding site" evidence="9 11">
    <location>
        <begin position="110"/>
        <end position="112"/>
    </location>
    <ligand>
        <name>substrate</name>
    </ligand>
</feature>
<dbReference type="InterPro" id="IPR015895">
    <property type="entry name" value="4pyrrol_synth_GluRdtase_N"/>
</dbReference>
<accession>A0A6M4H3F5</accession>
<protein>
    <recommendedName>
        <fullName evidence="8 9">Glutamyl-tRNA reductase</fullName>
        <shortName evidence="9">GluTR</shortName>
        <ecNumber evidence="3 9">1.2.1.70</ecNumber>
    </recommendedName>
</protein>